<evidence type="ECO:0000256" key="1">
    <source>
        <dbReference type="ARBA" id="ARBA00001971"/>
    </source>
</evidence>
<dbReference type="InterPro" id="IPR001128">
    <property type="entry name" value="Cyt_P450"/>
</dbReference>
<dbReference type="PRINTS" id="PR00463">
    <property type="entry name" value="EP450I"/>
</dbReference>
<sequence length="775" mass="85990">MVQIFLTVLFLCCSRFFYSIFAIPANLKHLPLVSTWALFKSYLAAESDDVRIKRLLLPFADRGESVVLVWALGIWTVHILDEGSAFSILKNVEAFPKQVPSKDSLVWRLLGPTSIALANGDTWQRNSLIIREGINSVVPIPSLVKLSQGFIEIIGANLGLAVNISDLAYRYSFDALSSTVIGHDFGAMHTDSEFVSEFGSISKELASEPLSLAKRIDLLGDDALRLLSSKRTNRGNDVTSAILDHPDMTDQERRDNIVSIFLGSQVSNPQRQPVQSLTAGRETTVGAIASAIYYLAQYPETQAKARAEVLEVLGPSDPPSSLHITKLEYVDACVRETLRCNPPGAYLIGRINTKHSQFGNYNIPPETILMVNLYTILHCKKTFPDPHKFARERFLRDDRIVKSWIPFGRGLRRCPGNTFAILEQTVLICMLLREYSWYSPTNSQHKDGLKNALSSFSTTVPQSLEILFARFNGEGLSADNKDESFRLQEITSKKKLEGPKRHIGSEDGLAFVKCEKLRLANLLRGTANKSCWIEGWALLGKRFPSSGLHPLLLSDVEACAETYRRVNQGLRSFEYLDLSMTVVGKSDVTSLTSIGPKGMGGDAWRSNKDYERIQPIWSCPGFAPLSPCVVFTWIALLKKIVPVDEIADCIAYQLLSTVDYDLDHREEDKNGFLAGLTIAARRIKSGTEETARGAALTGLISMDLQTAIRDTQQDWVRHKGQPMNLGLSDIEPRVWVAANVGDCSGLAPFAYQSASDYARSRIGMFAAMVIEIPTI</sequence>
<keyword evidence="5" id="KW-0349">Heme</keyword>
<keyword evidence="7" id="KW-1185">Reference proteome</keyword>
<evidence type="ECO:0000256" key="5">
    <source>
        <dbReference type="PIRSR" id="PIRSR602401-1"/>
    </source>
</evidence>
<reference evidence="6" key="1">
    <citation type="submission" date="2021-07" db="EMBL/GenBank/DDBJ databases">
        <authorList>
            <person name="Durling M."/>
        </authorList>
    </citation>
    <scope>NUCLEOTIDE SEQUENCE</scope>
</reference>
<dbReference type="PROSITE" id="PS00086">
    <property type="entry name" value="CYTOCHROME_P450"/>
    <property type="match status" value="1"/>
</dbReference>
<dbReference type="AlphaFoldDB" id="A0A9N9PXU1"/>
<evidence type="ECO:0000313" key="7">
    <source>
        <dbReference type="Proteomes" id="UP000701801"/>
    </source>
</evidence>
<evidence type="ECO:0000256" key="4">
    <source>
        <dbReference type="ARBA" id="ARBA00023004"/>
    </source>
</evidence>
<dbReference type="EMBL" id="CAJVRM010000283">
    <property type="protein sequence ID" value="CAG8978823.1"/>
    <property type="molecule type" value="Genomic_DNA"/>
</dbReference>
<dbReference type="PANTHER" id="PTHR24305:SF166">
    <property type="entry name" value="CYTOCHROME P450 12A4, MITOCHONDRIAL-RELATED"/>
    <property type="match status" value="1"/>
</dbReference>
<dbReference type="GO" id="GO:0020037">
    <property type="term" value="F:heme binding"/>
    <property type="evidence" value="ECO:0007669"/>
    <property type="project" value="InterPro"/>
</dbReference>
<dbReference type="GO" id="GO:0004497">
    <property type="term" value="F:monooxygenase activity"/>
    <property type="evidence" value="ECO:0007669"/>
    <property type="project" value="InterPro"/>
</dbReference>
<name>A0A9N9PXU1_9HELO</name>
<feature type="binding site" description="axial binding residue" evidence="5">
    <location>
        <position position="414"/>
    </location>
    <ligand>
        <name>heme</name>
        <dbReference type="ChEBI" id="CHEBI:30413"/>
    </ligand>
    <ligandPart>
        <name>Fe</name>
        <dbReference type="ChEBI" id="CHEBI:18248"/>
    </ligandPart>
</feature>
<dbReference type="Pfam" id="PF00067">
    <property type="entry name" value="p450"/>
    <property type="match status" value="1"/>
</dbReference>
<evidence type="ECO:0008006" key="8">
    <source>
        <dbReference type="Google" id="ProtNLM"/>
    </source>
</evidence>
<keyword evidence="4 5" id="KW-0408">Iron</keyword>
<evidence type="ECO:0000313" key="6">
    <source>
        <dbReference type="EMBL" id="CAG8978823.1"/>
    </source>
</evidence>
<dbReference type="SUPFAM" id="SSF48264">
    <property type="entry name" value="Cytochrome P450"/>
    <property type="match status" value="1"/>
</dbReference>
<dbReference type="InterPro" id="IPR017972">
    <property type="entry name" value="Cyt_P450_CS"/>
</dbReference>
<evidence type="ECO:0000256" key="3">
    <source>
        <dbReference type="ARBA" id="ARBA00022723"/>
    </source>
</evidence>
<dbReference type="InterPro" id="IPR050121">
    <property type="entry name" value="Cytochrome_P450_monoxygenase"/>
</dbReference>
<dbReference type="GO" id="GO:0016705">
    <property type="term" value="F:oxidoreductase activity, acting on paired donors, with incorporation or reduction of molecular oxygen"/>
    <property type="evidence" value="ECO:0007669"/>
    <property type="project" value="InterPro"/>
</dbReference>
<comment type="caution">
    <text evidence="6">The sequence shown here is derived from an EMBL/GenBank/DDBJ whole genome shotgun (WGS) entry which is preliminary data.</text>
</comment>
<accession>A0A9N9PXU1</accession>
<dbReference type="OrthoDB" id="2897099at2759"/>
<dbReference type="GO" id="GO:0005506">
    <property type="term" value="F:iron ion binding"/>
    <property type="evidence" value="ECO:0007669"/>
    <property type="project" value="InterPro"/>
</dbReference>
<keyword evidence="3 5" id="KW-0479">Metal-binding</keyword>
<comment type="cofactor">
    <cofactor evidence="1 5">
        <name>heme</name>
        <dbReference type="ChEBI" id="CHEBI:30413"/>
    </cofactor>
</comment>
<evidence type="ECO:0000256" key="2">
    <source>
        <dbReference type="ARBA" id="ARBA00010617"/>
    </source>
</evidence>
<dbReference type="PANTHER" id="PTHR24305">
    <property type="entry name" value="CYTOCHROME P450"/>
    <property type="match status" value="1"/>
</dbReference>
<organism evidence="6 7">
    <name type="scientific">Hymenoscyphus albidus</name>
    <dbReference type="NCBI Taxonomy" id="595503"/>
    <lineage>
        <taxon>Eukaryota</taxon>
        <taxon>Fungi</taxon>
        <taxon>Dikarya</taxon>
        <taxon>Ascomycota</taxon>
        <taxon>Pezizomycotina</taxon>
        <taxon>Leotiomycetes</taxon>
        <taxon>Helotiales</taxon>
        <taxon>Helotiaceae</taxon>
        <taxon>Hymenoscyphus</taxon>
    </lineage>
</organism>
<comment type="similarity">
    <text evidence="2">Belongs to the cytochrome P450 family.</text>
</comment>
<dbReference type="InterPro" id="IPR036396">
    <property type="entry name" value="Cyt_P450_sf"/>
</dbReference>
<dbReference type="PRINTS" id="PR00385">
    <property type="entry name" value="P450"/>
</dbReference>
<protein>
    <recommendedName>
        <fullName evidence="8">Cytochrome P450</fullName>
    </recommendedName>
</protein>
<dbReference type="Gene3D" id="1.10.630.10">
    <property type="entry name" value="Cytochrome P450"/>
    <property type="match status" value="1"/>
</dbReference>
<gene>
    <name evidence="6" type="ORF">HYALB_00013197</name>
</gene>
<proteinExistence type="inferred from homology"/>
<dbReference type="InterPro" id="IPR002401">
    <property type="entry name" value="Cyt_P450_E_grp-I"/>
</dbReference>
<dbReference type="CDD" id="cd00302">
    <property type="entry name" value="cytochrome_P450"/>
    <property type="match status" value="1"/>
</dbReference>
<dbReference type="Proteomes" id="UP000701801">
    <property type="component" value="Unassembled WGS sequence"/>
</dbReference>